<comment type="caution">
    <text evidence="2">The sequence shown here is derived from an EMBL/GenBank/DDBJ whole genome shotgun (WGS) entry which is preliminary data.</text>
</comment>
<protein>
    <submittedName>
        <fullName evidence="2">Uncharacterized protein</fullName>
    </submittedName>
</protein>
<feature type="signal peptide" evidence="1">
    <location>
        <begin position="1"/>
        <end position="18"/>
    </location>
</feature>
<sequence length="484" mass="51254">MLAIVATLALGQVAASAAAEAAYYGSAYGSVELEWINSTCVSEKIGDSCDACSDVAENMTAAQDCYECLEGQSDALQDCTNDEIVSDACFQEAKGCIIDDCVYSGASDMTTCIDDCFANSTGCSDTGARDDYEEVEVLNGTCAMDLVNQYCPICTSQDSESVAGCLSCIENNTEVAQTCVDSEYISDECYQEASSCIFDNCTAETWDTISDCADTCIYSSSSCDMDSNSTEIERGGTTSQTSVAVEANGTSSEIWNETCIENILTGDCSLCIEDDAEVGSCIDCLGDNSEELYSCLNSDFINETCYITAGDCTMSSCSDVSWDNLTSCVNECIASTSSCPEIEFEDTMSSEKEIDNLSTDSNSTANLTESSVNMTCLQEAVEQDCSSECIEAGSNSSEYASEETLYSSNGCMACVDESVAVDMCMPADSSCMADQLIQCLVSTCGTDSWDSECGTTCEENCAGDSYFSSGSDYSASGARRLRGN</sequence>
<feature type="chain" id="PRO_5015336035" evidence="1">
    <location>
        <begin position="19"/>
        <end position="484"/>
    </location>
</feature>
<evidence type="ECO:0000256" key="1">
    <source>
        <dbReference type="SAM" id="SignalP"/>
    </source>
</evidence>
<evidence type="ECO:0000313" key="2">
    <source>
        <dbReference type="EMBL" id="GBG24577.1"/>
    </source>
</evidence>
<dbReference type="AlphaFoldDB" id="A0A2R5G0M1"/>
<accession>A0A2R5G0M1</accession>
<organism evidence="2 3">
    <name type="scientific">Hondaea fermentalgiana</name>
    <dbReference type="NCBI Taxonomy" id="2315210"/>
    <lineage>
        <taxon>Eukaryota</taxon>
        <taxon>Sar</taxon>
        <taxon>Stramenopiles</taxon>
        <taxon>Bigyra</taxon>
        <taxon>Labyrinthulomycetes</taxon>
        <taxon>Thraustochytrida</taxon>
        <taxon>Thraustochytriidae</taxon>
        <taxon>Hondaea</taxon>
    </lineage>
</organism>
<gene>
    <name evidence="2" type="ORF">FCC1311_007962</name>
</gene>
<evidence type="ECO:0000313" key="3">
    <source>
        <dbReference type="Proteomes" id="UP000241890"/>
    </source>
</evidence>
<keyword evidence="1" id="KW-0732">Signal</keyword>
<proteinExistence type="predicted"/>
<dbReference type="InParanoid" id="A0A2R5G0M1"/>
<name>A0A2R5G0M1_9STRA</name>
<dbReference type="Proteomes" id="UP000241890">
    <property type="component" value="Unassembled WGS sequence"/>
</dbReference>
<reference evidence="2 3" key="1">
    <citation type="submission" date="2017-12" db="EMBL/GenBank/DDBJ databases">
        <title>Sequencing, de novo assembly and annotation of complete genome of a new Thraustochytrid species, strain FCC1311.</title>
        <authorList>
            <person name="Sedici K."/>
            <person name="Godart F."/>
            <person name="Aiese Cigliano R."/>
            <person name="Sanseverino W."/>
            <person name="Barakat M."/>
            <person name="Ortet P."/>
            <person name="Marechal E."/>
            <person name="Cagnac O."/>
            <person name="Amato A."/>
        </authorList>
    </citation>
    <scope>NUCLEOTIDE SEQUENCE [LARGE SCALE GENOMIC DNA]</scope>
</reference>
<keyword evidence="3" id="KW-1185">Reference proteome</keyword>
<dbReference type="EMBL" id="BEYU01000006">
    <property type="protein sequence ID" value="GBG24577.1"/>
    <property type="molecule type" value="Genomic_DNA"/>
</dbReference>